<gene>
    <name evidence="2" type="ORF">FHW36_103167</name>
</gene>
<dbReference type="InterPro" id="IPR034660">
    <property type="entry name" value="DinB/YfiT-like"/>
</dbReference>
<dbReference type="RefSeq" id="WP_145668698.1">
    <property type="nucleotide sequence ID" value="NZ_VIWO01000003.1"/>
</dbReference>
<organism evidence="2 3">
    <name type="scientific">Chitinophaga polysaccharea</name>
    <dbReference type="NCBI Taxonomy" id="1293035"/>
    <lineage>
        <taxon>Bacteria</taxon>
        <taxon>Pseudomonadati</taxon>
        <taxon>Bacteroidota</taxon>
        <taxon>Chitinophagia</taxon>
        <taxon>Chitinophagales</taxon>
        <taxon>Chitinophagaceae</taxon>
        <taxon>Chitinophaga</taxon>
    </lineage>
</organism>
<comment type="caution">
    <text evidence="2">The sequence shown here is derived from an EMBL/GenBank/DDBJ whole genome shotgun (WGS) entry which is preliminary data.</text>
</comment>
<accession>A0A561PTE1</accession>
<evidence type="ECO:0000313" key="2">
    <source>
        <dbReference type="EMBL" id="TWF41363.1"/>
    </source>
</evidence>
<dbReference type="AlphaFoldDB" id="A0A561PTE1"/>
<evidence type="ECO:0000313" key="3">
    <source>
        <dbReference type="Proteomes" id="UP000320811"/>
    </source>
</evidence>
<dbReference type="SUPFAM" id="SSF109854">
    <property type="entry name" value="DinB/YfiT-like putative metalloenzymes"/>
    <property type="match status" value="1"/>
</dbReference>
<name>A0A561PTE1_9BACT</name>
<evidence type="ECO:0000259" key="1">
    <source>
        <dbReference type="Pfam" id="PF12867"/>
    </source>
</evidence>
<protein>
    <submittedName>
        <fullName evidence="2">DinB family protein</fullName>
    </submittedName>
</protein>
<dbReference type="InterPro" id="IPR024775">
    <property type="entry name" value="DinB-like"/>
</dbReference>
<dbReference type="Pfam" id="PF12867">
    <property type="entry name" value="DinB_2"/>
    <property type="match status" value="1"/>
</dbReference>
<dbReference type="OrthoDB" id="679284at2"/>
<dbReference type="EMBL" id="VIWO01000003">
    <property type="protein sequence ID" value="TWF41363.1"/>
    <property type="molecule type" value="Genomic_DNA"/>
</dbReference>
<keyword evidence="3" id="KW-1185">Reference proteome</keyword>
<feature type="domain" description="DinB-like" evidence="1">
    <location>
        <begin position="12"/>
        <end position="157"/>
    </location>
</feature>
<proteinExistence type="predicted"/>
<dbReference type="Gene3D" id="1.20.120.450">
    <property type="entry name" value="dinb family like domain"/>
    <property type="match status" value="1"/>
</dbReference>
<sequence>MRAQLISETALTGQLLVQVLSAFDDKQLNTVPFEGSWTAAQVAEHIWKAGDCGVVYGPSAPTQRAADEKVNAIKALFQDYNAKFNAAEMIAPGNAPHTQTQVMEHIHQVWDKLTTAANNVDLNEECLAFEVPGFGPFTRLEWIKFINIHTRRHIRQLENIQAHVLKEQRA</sequence>
<reference evidence="2 3" key="1">
    <citation type="submission" date="2019-06" db="EMBL/GenBank/DDBJ databases">
        <title>Sorghum-associated microbial communities from plants grown in Nebraska, USA.</title>
        <authorList>
            <person name="Schachtman D."/>
        </authorList>
    </citation>
    <scope>NUCLEOTIDE SEQUENCE [LARGE SCALE GENOMIC DNA]</scope>
    <source>
        <strain evidence="2 3">1209</strain>
    </source>
</reference>
<dbReference type="Proteomes" id="UP000320811">
    <property type="component" value="Unassembled WGS sequence"/>
</dbReference>